<keyword evidence="2" id="KW-0969">Cilium</keyword>
<dbReference type="eggNOG" id="COG1334">
    <property type="taxonomic scope" value="Bacteria"/>
</dbReference>
<dbReference type="PANTHER" id="PTHR37166">
    <property type="entry name" value="PROTEIN FLAG"/>
    <property type="match status" value="1"/>
</dbReference>
<protein>
    <submittedName>
        <fullName evidence="2">Flagellar protein FlaG protein</fullName>
    </submittedName>
</protein>
<dbReference type="Pfam" id="PF03646">
    <property type="entry name" value="FlaG"/>
    <property type="match status" value="1"/>
</dbReference>
<keyword evidence="2" id="KW-0966">Cell projection</keyword>
<dbReference type="KEGG" id="dau:Daud_1782"/>
<dbReference type="InterPro" id="IPR005186">
    <property type="entry name" value="FlaG"/>
</dbReference>
<reference evidence="3" key="1">
    <citation type="submission" date="2007-10" db="EMBL/GenBank/DDBJ databases">
        <title>Complete sequence of chromosome of Desulforudis audaxviator MP104C.</title>
        <authorList>
            <person name="Copeland A."/>
            <person name="Lucas S."/>
            <person name="Lapidus A."/>
            <person name="Barry K."/>
            <person name="Glavina del Rio T."/>
            <person name="Dalin E."/>
            <person name="Tice H."/>
            <person name="Bruce D."/>
            <person name="Pitluck S."/>
            <person name="Lowry S.R."/>
            <person name="Larimer F."/>
            <person name="Land M.L."/>
            <person name="Hauser L."/>
            <person name="Kyrpides N."/>
            <person name="Ivanova N.N."/>
            <person name="Richardson P."/>
        </authorList>
    </citation>
    <scope>NUCLEOTIDE SEQUENCE [LARGE SCALE GENOMIC DNA]</scope>
    <source>
        <strain evidence="3">MP104C</strain>
    </source>
</reference>
<feature type="region of interest" description="Disordered" evidence="1">
    <location>
        <begin position="1"/>
        <end position="46"/>
    </location>
</feature>
<dbReference type="STRING" id="477974.Daud_1782"/>
<dbReference type="HOGENOM" id="CLU_120910_3_1_9"/>
<dbReference type="EMBL" id="CP000860">
    <property type="protein sequence ID" value="ACA60278.1"/>
    <property type="molecule type" value="Genomic_DNA"/>
</dbReference>
<keyword evidence="3" id="KW-1185">Reference proteome</keyword>
<gene>
    <name evidence="2" type="ordered locus">Daud_1782</name>
</gene>
<evidence type="ECO:0000313" key="3">
    <source>
        <dbReference type="Proteomes" id="UP000008544"/>
    </source>
</evidence>
<dbReference type="OrthoDB" id="9799867at2"/>
<keyword evidence="2" id="KW-0282">Flagellum</keyword>
<dbReference type="Proteomes" id="UP000008544">
    <property type="component" value="Chromosome"/>
</dbReference>
<accession>B1I5H0</accession>
<organism evidence="2 3">
    <name type="scientific">Desulforudis audaxviator (strain MP104C)</name>
    <dbReference type="NCBI Taxonomy" id="477974"/>
    <lineage>
        <taxon>Bacteria</taxon>
        <taxon>Bacillati</taxon>
        <taxon>Bacillota</taxon>
        <taxon>Clostridia</taxon>
        <taxon>Thermoanaerobacterales</taxon>
        <taxon>Candidatus Desulforudaceae</taxon>
        <taxon>Candidatus Desulforudis</taxon>
    </lineage>
</organism>
<feature type="compositionally biased region" description="Basic and acidic residues" evidence="1">
    <location>
        <begin position="26"/>
        <end position="45"/>
    </location>
</feature>
<dbReference type="SUPFAM" id="SSF160214">
    <property type="entry name" value="FlaG-like"/>
    <property type="match status" value="1"/>
</dbReference>
<reference evidence="2 3" key="2">
    <citation type="journal article" date="2008" name="Science">
        <title>Environmental genomics reveals a single-species ecosystem deep within Earth.</title>
        <authorList>
            <person name="Chivian D."/>
            <person name="Brodie E.L."/>
            <person name="Alm E.J."/>
            <person name="Culley D.E."/>
            <person name="Dehal P.S."/>
            <person name="Desantis T.Z."/>
            <person name="Gihring T.M."/>
            <person name="Lapidus A."/>
            <person name="Lin L.H."/>
            <person name="Lowry S.R."/>
            <person name="Moser D.P."/>
            <person name="Richardson P.M."/>
            <person name="Southam G."/>
            <person name="Wanger G."/>
            <person name="Pratt L.M."/>
            <person name="Andersen G.L."/>
            <person name="Hazen T.C."/>
            <person name="Brockman F.J."/>
            <person name="Arkin A.P."/>
            <person name="Onstott T.C."/>
        </authorList>
    </citation>
    <scope>NUCLEOTIDE SEQUENCE [LARGE SCALE GENOMIC DNA]</scope>
    <source>
        <strain evidence="2 3">MP104C</strain>
    </source>
</reference>
<dbReference type="RefSeq" id="WP_012302857.1">
    <property type="nucleotide sequence ID" value="NC_010424.1"/>
</dbReference>
<dbReference type="InterPro" id="IPR035924">
    <property type="entry name" value="FlaG-like_sf"/>
</dbReference>
<dbReference type="AlphaFoldDB" id="B1I5H0"/>
<dbReference type="PANTHER" id="PTHR37166:SF1">
    <property type="entry name" value="PROTEIN FLAG"/>
    <property type="match status" value="1"/>
</dbReference>
<dbReference type="Gene3D" id="3.30.160.170">
    <property type="entry name" value="FlaG-like"/>
    <property type="match status" value="1"/>
</dbReference>
<evidence type="ECO:0000313" key="2">
    <source>
        <dbReference type="EMBL" id="ACA60278.1"/>
    </source>
</evidence>
<sequence length="123" mass="14234">MRVESVTPSRPPEEAVQRRQQPPRTEAPESARHEAKNEAKRDEPRAVQSLEQELTAAIELVNRVLQTRNRSFEFSVHEPTKEIIVRVIDTKSNEVVKEIPPEEILDLVAKLWEMAGLFVDERR</sequence>
<name>B1I5H0_DESAP</name>
<evidence type="ECO:0000256" key="1">
    <source>
        <dbReference type="SAM" id="MobiDB-lite"/>
    </source>
</evidence>
<proteinExistence type="predicted"/>